<gene>
    <name evidence="1" type="ORF">QWT69_02835</name>
</gene>
<dbReference type="RefSeq" id="WP_317968772.1">
    <property type="nucleotide sequence ID" value="NZ_CP129118.1"/>
</dbReference>
<name>A0ABZ0L970_9BACL</name>
<organism evidence="1 2">
    <name type="scientific">Sporosarcina oncorhynchi</name>
    <dbReference type="NCBI Taxonomy" id="3056444"/>
    <lineage>
        <taxon>Bacteria</taxon>
        <taxon>Bacillati</taxon>
        <taxon>Bacillota</taxon>
        <taxon>Bacilli</taxon>
        <taxon>Bacillales</taxon>
        <taxon>Caryophanaceae</taxon>
        <taxon>Sporosarcina</taxon>
    </lineage>
</organism>
<reference evidence="1 2" key="1">
    <citation type="submission" date="2023-06" db="EMBL/GenBank/DDBJ databases">
        <title>Sporosarcina sp. nov., isolated from Korean tranditional fermented seafood 'Jeotgal'.</title>
        <authorList>
            <person name="Yang A.I."/>
            <person name="Shin N.-R."/>
        </authorList>
    </citation>
    <scope>NUCLEOTIDE SEQUENCE [LARGE SCALE GENOMIC DNA]</scope>
    <source>
        <strain evidence="1 2">T2O-4</strain>
    </source>
</reference>
<dbReference type="InterPro" id="IPR024532">
    <property type="entry name" value="DUF3830"/>
</dbReference>
<evidence type="ECO:0000313" key="1">
    <source>
        <dbReference type="EMBL" id="WOV88076.1"/>
    </source>
</evidence>
<keyword evidence="2" id="KW-1185">Reference proteome</keyword>
<dbReference type="Proteomes" id="UP001303902">
    <property type="component" value="Chromosome"/>
</dbReference>
<protein>
    <submittedName>
        <fullName evidence="1">DUF3830 family protein</fullName>
    </submittedName>
</protein>
<sequence length="161" mass="17863">MTKIEIEFPDSQIVIRAQLEEVKAPVTTESIKKILSTGPVETVGRHAMYTGKEISVQFSEDRCNGSGLTGDVKENLTCFPQPGDLLFTYMPAYAWGGVPSQIFDIGIFYGKDARTFFPMGWLPGNLFATVVPEDLEKLAELGSKVHLNGQQHLIIREIQKS</sequence>
<evidence type="ECO:0000313" key="2">
    <source>
        <dbReference type="Proteomes" id="UP001303902"/>
    </source>
</evidence>
<dbReference type="Gene3D" id="2.40.100.20">
    <property type="match status" value="1"/>
</dbReference>
<dbReference type="EMBL" id="CP129118">
    <property type="protein sequence ID" value="WOV88076.1"/>
    <property type="molecule type" value="Genomic_DNA"/>
</dbReference>
<accession>A0ABZ0L970</accession>
<proteinExistence type="predicted"/>
<dbReference type="Pfam" id="PF12903">
    <property type="entry name" value="DUF3830"/>
    <property type="match status" value="1"/>
</dbReference>